<feature type="transmembrane region" description="Helical" evidence="6">
    <location>
        <begin position="186"/>
        <end position="212"/>
    </location>
</feature>
<comment type="subcellular location">
    <subcellularLocation>
        <location evidence="1">Membrane</location>
        <topology evidence="1">Multi-pass membrane protein</topology>
    </subcellularLocation>
</comment>
<feature type="transmembrane region" description="Helical" evidence="6">
    <location>
        <begin position="127"/>
        <end position="147"/>
    </location>
</feature>
<feature type="transmembrane region" description="Helical" evidence="6">
    <location>
        <begin position="224"/>
        <end position="247"/>
    </location>
</feature>
<organism evidence="7 8">
    <name type="scientific">Derxia gummosa DSM 723</name>
    <dbReference type="NCBI Taxonomy" id="1121388"/>
    <lineage>
        <taxon>Bacteria</taxon>
        <taxon>Pseudomonadati</taxon>
        <taxon>Pseudomonadota</taxon>
        <taxon>Betaproteobacteria</taxon>
        <taxon>Burkholderiales</taxon>
        <taxon>Alcaligenaceae</taxon>
        <taxon>Derxia</taxon>
    </lineage>
</organism>
<evidence type="ECO:0000256" key="3">
    <source>
        <dbReference type="ARBA" id="ARBA00022692"/>
    </source>
</evidence>
<reference evidence="8" key="2">
    <citation type="journal article" date="2008" name="Microbiol. Mol. Biol. Rev.">
        <title>Structure, function, and evolution of bacterial ATP-binding cassette systems.</title>
        <authorList>
            <person name="Davidson A.L."/>
            <person name="Dassa E."/>
            <person name="Orelle C."/>
            <person name="Chen J."/>
        </authorList>
    </citation>
    <scope>NUCLEOTIDE SEQUENCE</scope>
</reference>
<reference evidence="8" key="4">
    <citation type="journal article" date="2015" name="F1000Prime Rep">
        <title>Structure and mechanism of ABC transporters.</title>
        <authorList>
            <person name="Wilkens S."/>
        </authorList>
    </citation>
    <scope>NUCLEOTIDE SEQUENCE</scope>
</reference>
<comment type="similarity">
    <text evidence="2">Belongs to the UPF0014 family.</text>
</comment>
<protein>
    <submittedName>
        <fullName evidence="8">ABC transporter permease</fullName>
    </submittedName>
</protein>
<evidence type="ECO:0000256" key="1">
    <source>
        <dbReference type="ARBA" id="ARBA00004141"/>
    </source>
</evidence>
<reference evidence="8" key="3">
    <citation type="journal article" date="2014" name="J. Gen. Physiol.">
        <title>Structural diversity of ABC transporters.</title>
        <authorList>
            <person name="ter Beek J."/>
            <person name="Guskov A."/>
            <person name="Slotboom D.J."/>
        </authorList>
    </citation>
    <scope>NUCLEOTIDE SEQUENCE</scope>
</reference>
<dbReference type="OrthoDB" id="9791807at2"/>
<name>A0A8B6X2G2_9BURK</name>
<evidence type="ECO:0000256" key="5">
    <source>
        <dbReference type="ARBA" id="ARBA00023136"/>
    </source>
</evidence>
<feature type="transmembrane region" description="Helical" evidence="6">
    <location>
        <begin position="6"/>
        <end position="28"/>
    </location>
</feature>
<feature type="transmembrane region" description="Helical" evidence="6">
    <location>
        <begin position="93"/>
        <end position="115"/>
    </location>
</feature>
<evidence type="ECO:0000256" key="4">
    <source>
        <dbReference type="ARBA" id="ARBA00022989"/>
    </source>
</evidence>
<evidence type="ECO:0000256" key="2">
    <source>
        <dbReference type="ARBA" id="ARBA00005268"/>
    </source>
</evidence>
<evidence type="ECO:0000256" key="6">
    <source>
        <dbReference type="SAM" id="Phobius"/>
    </source>
</evidence>
<dbReference type="InterPro" id="IPR005226">
    <property type="entry name" value="UPF0014_fam"/>
</dbReference>
<proteinExistence type="inferred from homology"/>
<reference evidence="8" key="5">
    <citation type="submission" date="2025-08" db="UniProtKB">
        <authorList>
            <consortium name="RefSeq"/>
        </authorList>
    </citation>
    <scope>IDENTIFICATION</scope>
</reference>
<keyword evidence="5 6" id="KW-0472">Membrane</keyword>
<dbReference type="GO" id="GO:0005886">
    <property type="term" value="C:plasma membrane"/>
    <property type="evidence" value="ECO:0007669"/>
    <property type="project" value="TreeGrafter"/>
</dbReference>
<dbReference type="AlphaFoldDB" id="A0A8B6X2G2"/>
<dbReference type="RefSeq" id="WP_028310877.1">
    <property type="nucleotide sequence ID" value="NZ_AXWS01000008.1"/>
</dbReference>
<sequence>MNPITTGTGALAFAAGMLLADALLSAALDLGIGRALLVGGLRCGVQLLLVGLVLTMVFGSSSPWLAGGVLLVMCLAAAREIDARQRRRFAGPGGRAIGGAMAVLATLITVVPALATLDATPWYSPQMLIPLAGIALGTVMNGVGLALDSFTTLVTRERAAIEARLALGAGRFAALRDARREVMRTGVIHIVNQMSAAGIITLPGMMTGQILAGQPPVEAAKAQIFVLLLLAAATGLGVLGVVTLAVHRVTDARDRLRLDRLVKVK</sequence>
<dbReference type="Pfam" id="PF03649">
    <property type="entry name" value="UPF0014"/>
    <property type="match status" value="1"/>
</dbReference>
<keyword evidence="4 6" id="KW-1133">Transmembrane helix</keyword>
<evidence type="ECO:0000313" key="8">
    <source>
        <dbReference type="RefSeq" id="WP_028310877.1"/>
    </source>
</evidence>
<reference evidence="8" key="1">
    <citation type="journal article" date="2007" name="Curr. Opin. Struct. Biol.">
        <title>Structure and mechanism of ABC transporter proteins.</title>
        <authorList>
            <person name="Hollenstein K."/>
            <person name="Dawson R.J."/>
            <person name="Locher K.P."/>
        </authorList>
    </citation>
    <scope>NUCLEOTIDE SEQUENCE</scope>
</reference>
<keyword evidence="3 6" id="KW-0812">Transmembrane</keyword>
<evidence type="ECO:0000313" key="7">
    <source>
        <dbReference type="Proteomes" id="UP000675920"/>
    </source>
</evidence>
<dbReference type="PANTHER" id="PTHR30028:SF0">
    <property type="entry name" value="PROTEIN ALUMINUM SENSITIVE 3"/>
    <property type="match status" value="1"/>
</dbReference>
<dbReference type="PANTHER" id="PTHR30028">
    <property type="entry name" value="UPF0014 INNER MEMBRANE PROTEIN YBBM-RELATED"/>
    <property type="match status" value="1"/>
</dbReference>
<dbReference type="Proteomes" id="UP000675920">
    <property type="component" value="Unplaced"/>
</dbReference>
<accession>A0A8B6X2G2</accession>
<keyword evidence="7" id="KW-1185">Reference proteome</keyword>